<evidence type="ECO:0000256" key="1">
    <source>
        <dbReference type="SAM" id="MobiDB-lite"/>
    </source>
</evidence>
<organism evidence="3">
    <name type="scientific">freshwater metagenome</name>
    <dbReference type="NCBI Taxonomy" id="449393"/>
    <lineage>
        <taxon>unclassified sequences</taxon>
        <taxon>metagenomes</taxon>
        <taxon>ecological metagenomes</taxon>
    </lineage>
</organism>
<feature type="compositionally biased region" description="Polar residues" evidence="1">
    <location>
        <begin position="1"/>
        <end position="12"/>
    </location>
</feature>
<name>A0A6J7EU77_9ZZZZ</name>
<dbReference type="PANTHER" id="PTHR43685:SF2">
    <property type="entry name" value="GLYCOSYLTRANSFERASE 2-LIKE DOMAIN-CONTAINING PROTEIN"/>
    <property type="match status" value="1"/>
</dbReference>
<protein>
    <submittedName>
        <fullName evidence="3">Unannotated protein</fullName>
    </submittedName>
</protein>
<gene>
    <name evidence="3" type="ORF">UFOPK3376_01733</name>
</gene>
<feature type="region of interest" description="Disordered" evidence="1">
    <location>
        <begin position="1"/>
        <end position="20"/>
    </location>
</feature>
<evidence type="ECO:0000313" key="3">
    <source>
        <dbReference type="EMBL" id="CAB4882943.1"/>
    </source>
</evidence>
<dbReference type="InterPro" id="IPR001173">
    <property type="entry name" value="Glyco_trans_2-like"/>
</dbReference>
<dbReference type="SUPFAM" id="SSF53448">
    <property type="entry name" value="Nucleotide-diphospho-sugar transferases"/>
    <property type="match status" value="1"/>
</dbReference>
<feature type="domain" description="Glycosyltransferase 2-like" evidence="2">
    <location>
        <begin position="30"/>
        <end position="144"/>
    </location>
</feature>
<reference evidence="3" key="1">
    <citation type="submission" date="2020-05" db="EMBL/GenBank/DDBJ databases">
        <authorList>
            <person name="Chiriac C."/>
            <person name="Salcher M."/>
            <person name="Ghai R."/>
            <person name="Kavagutti S V."/>
        </authorList>
    </citation>
    <scope>NUCLEOTIDE SEQUENCE</scope>
</reference>
<dbReference type="Pfam" id="PF00535">
    <property type="entry name" value="Glycos_transf_2"/>
    <property type="match status" value="1"/>
</dbReference>
<dbReference type="EMBL" id="CAFBLP010000042">
    <property type="protein sequence ID" value="CAB4882943.1"/>
    <property type="molecule type" value="Genomic_DNA"/>
</dbReference>
<dbReference type="PANTHER" id="PTHR43685">
    <property type="entry name" value="GLYCOSYLTRANSFERASE"/>
    <property type="match status" value="1"/>
</dbReference>
<evidence type="ECO:0000259" key="2">
    <source>
        <dbReference type="Pfam" id="PF00535"/>
    </source>
</evidence>
<sequence>MTTRPQLTSDATDGSRYPRDTMLPPPVITFAIPYHRNIDYLLEAVASVRAQTISNWELVIVDDCGPDDASVIIAGLGDNRIRYLRNEANLGLASNWNECLRQSTTALVTLLHSDDRLLPGYGAAVLSAAGRHPDTAAFFTDASIIGSDGAPARSLPDFVKRFAHRPRRDHQVAGDTDLASVLANNYIFCPTLCYRASLVGTAPFDPRWSFVVDLDHVTRLLLAGRQLWGIRSPLYEYRRHASNQTSLLTADATRFAEEIALYREVATAAKATGWRHSARAARHRTMVRMHLVLQVANDALHARFTPAREKQLMLWNDLRGDRQHDRPRGRSV</sequence>
<dbReference type="Gene3D" id="3.90.550.10">
    <property type="entry name" value="Spore Coat Polysaccharide Biosynthesis Protein SpsA, Chain A"/>
    <property type="match status" value="1"/>
</dbReference>
<accession>A0A6J7EU77</accession>
<dbReference type="InterPro" id="IPR050834">
    <property type="entry name" value="Glycosyltransf_2"/>
</dbReference>
<proteinExistence type="predicted"/>
<dbReference type="InterPro" id="IPR029044">
    <property type="entry name" value="Nucleotide-diphossugar_trans"/>
</dbReference>
<dbReference type="AlphaFoldDB" id="A0A6J7EU77"/>